<keyword evidence="4 5" id="KW-0472">Membrane</keyword>
<dbReference type="GO" id="GO:0006508">
    <property type="term" value="P:proteolysis"/>
    <property type="evidence" value="ECO:0007669"/>
    <property type="project" value="UniProtKB-KW"/>
</dbReference>
<feature type="transmembrane region" description="Helical" evidence="5">
    <location>
        <begin position="169"/>
        <end position="189"/>
    </location>
</feature>
<feature type="transmembrane region" description="Helical" evidence="5">
    <location>
        <begin position="68"/>
        <end position="86"/>
    </location>
</feature>
<evidence type="ECO:0000256" key="1">
    <source>
        <dbReference type="ARBA" id="ARBA00004141"/>
    </source>
</evidence>
<organism evidence="7 8">
    <name type="scientific">Aeromicrobium yanjiei</name>
    <dbReference type="NCBI Taxonomy" id="2662028"/>
    <lineage>
        <taxon>Bacteria</taxon>
        <taxon>Bacillati</taxon>
        <taxon>Actinomycetota</taxon>
        <taxon>Actinomycetes</taxon>
        <taxon>Propionibacteriales</taxon>
        <taxon>Nocardioidaceae</taxon>
        <taxon>Aeromicrobium</taxon>
    </lineage>
</organism>
<evidence type="ECO:0000313" key="7">
    <source>
        <dbReference type="EMBL" id="QGG41459.1"/>
    </source>
</evidence>
<name>A0A5Q2MI52_9ACTN</name>
<dbReference type="Gene3D" id="1.20.1540.10">
    <property type="entry name" value="Rhomboid-like"/>
    <property type="match status" value="1"/>
</dbReference>
<keyword evidence="7" id="KW-0645">Protease</keyword>
<gene>
    <name evidence="7" type="ORF">GEV26_08835</name>
</gene>
<feature type="transmembrane region" description="Helical" evidence="5">
    <location>
        <begin position="145"/>
        <end position="163"/>
    </location>
</feature>
<dbReference type="SUPFAM" id="SSF144091">
    <property type="entry name" value="Rhomboid-like"/>
    <property type="match status" value="1"/>
</dbReference>
<dbReference type="KEGG" id="aef:GEV26_08835"/>
<feature type="transmembrane region" description="Helical" evidence="5">
    <location>
        <begin position="12"/>
        <end position="31"/>
    </location>
</feature>
<keyword evidence="2 5" id="KW-0812">Transmembrane</keyword>
<dbReference type="AlphaFoldDB" id="A0A5Q2MI52"/>
<keyword evidence="7" id="KW-0378">Hydrolase</keyword>
<feature type="transmembrane region" description="Helical" evidence="5">
    <location>
        <begin position="93"/>
        <end position="112"/>
    </location>
</feature>
<dbReference type="Proteomes" id="UP000392064">
    <property type="component" value="Chromosome"/>
</dbReference>
<evidence type="ECO:0000259" key="6">
    <source>
        <dbReference type="Pfam" id="PF01694"/>
    </source>
</evidence>
<dbReference type="InterPro" id="IPR022764">
    <property type="entry name" value="Peptidase_S54_rhomboid_dom"/>
</dbReference>
<sequence>MNRTRDRRLSLGVAATAGMLVGAYVVLLYAVEIIDVATSERLERNGVHPRSLEGLDGIVFAPLLHDDWAHLIGNTAPLLVLGFLIGLSGVRTWLQVTAIVWVVGGVGVWFLGDSGTNHVGASGVVFGWLTYLIVRGVFNRSLGQIVVGLGVLVIYGSVLWGVLPGRPGVSWEGHLCGAAGGALAAWLLAERSTRRTG</sequence>
<reference evidence="7 8" key="1">
    <citation type="submission" date="2019-11" db="EMBL/GenBank/DDBJ databases">
        <authorList>
            <person name="Li J."/>
        </authorList>
    </citation>
    <scope>NUCLEOTIDE SEQUENCE [LARGE SCALE GENOMIC DNA]</scope>
    <source>
        <strain evidence="7 8">MF47</strain>
    </source>
</reference>
<evidence type="ECO:0000256" key="3">
    <source>
        <dbReference type="ARBA" id="ARBA00022989"/>
    </source>
</evidence>
<dbReference type="EMBL" id="CP045737">
    <property type="protein sequence ID" value="QGG41459.1"/>
    <property type="molecule type" value="Genomic_DNA"/>
</dbReference>
<evidence type="ECO:0000313" key="8">
    <source>
        <dbReference type="Proteomes" id="UP000392064"/>
    </source>
</evidence>
<feature type="domain" description="Peptidase S54 rhomboid" evidence="6">
    <location>
        <begin position="58"/>
        <end position="190"/>
    </location>
</feature>
<dbReference type="PANTHER" id="PTHR43731:SF9">
    <property type="entry name" value="SLR1461 PROTEIN"/>
    <property type="match status" value="1"/>
</dbReference>
<dbReference type="GO" id="GO:0004252">
    <property type="term" value="F:serine-type endopeptidase activity"/>
    <property type="evidence" value="ECO:0007669"/>
    <property type="project" value="InterPro"/>
</dbReference>
<dbReference type="PANTHER" id="PTHR43731">
    <property type="entry name" value="RHOMBOID PROTEASE"/>
    <property type="match status" value="1"/>
</dbReference>
<dbReference type="Pfam" id="PF01694">
    <property type="entry name" value="Rhomboid"/>
    <property type="match status" value="1"/>
</dbReference>
<comment type="subcellular location">
    <subcellularLocation>
        <location evidence="1">Membrane</location>
        <topology evidence="1">Multi-pass membrane protein</topology>
    </subcellularLocation>
</comment>
<dbReference type="GO" id="GO:0016020">
    <property type="term" value="C:membrane"/>
    <property type="evidence" value="ECO:0007669"/>
    <property type="project" value="UniProtKB-SubCell"/>
</dbReference>
<dbReference type="RefSeq" id="WP_153652727.1">
    <property type="nucleotide sequence ID" value="NZ_CP045737.1"/>
</dbReference>
<keyword evidence="3 5" id="KW-1133">Transmembrane helix</keyword>
<proteinExistence type="predicted"/>
<protein>
    <submittedName>
        <fullName evidence="7">Rhomboid family intramembrane serine protease</fullName>
    </submittedName>
</protein>
<feature type="transmembrane region" description="Helical" evidence="5">
    <location>
        <begin position="118"/>
        <end position="138"/>
    </location>
</feature>
<evidence type="ECO:0000256" key="5">
    <source>
        <dbReference type="SAM" id="Phobius"/>
    </source>
</evidence>
<accession>A0A5Q2MI52</accession>
<dbReference type="InterPro" id="IPR035952">
    <property type="entry name" value="Rhomboid-like_sf"/>
</dbReference>
<keyword evidence="8" id="KW-1185">Reference proteome</keyword>
<evidence type="ECO:0000256" key="2">
    <source>
        <dbReference type="ARBA" id="ARBA00022692"/>
    </source>
</evidence>
<dbReference type="InterPro" id="IPR050925">
    <property type="entry name" value="Rhomboid_protease_S54"/>
</dbReference>
<evidence type="ECO:0000256" key="4">
    <source>
        <dbReference type="ARBA" id="ARBA00023136"/>
    </source>
</evidence>